<evidence type="ECO:0000259" key="10">
    <source>
        <dbReference type="PROSITE" id="PS50893"/>
    </source>
</evidence>
<dbReference type="EMBL" id="JAACNO010000047">
    <property type="protein sequence ID" value="KAF4150564.1"/>
    <property type="molecule type" value="Genomic_DNA"/>
</dbReference>
<protein>
    <submittedName>
        <fullName evidence="11">ABC transporter</fullName>
    </submittedName>
</protein>
<evidence type="ECO:0000256" key="2">
    <source>
        <dbReference type="ARBA" id="ARBA00022448"/>
    </source>
</evidence>
<dbReference type="PANTHER" id="PTHR24223:SF443">
    <property type="entry name" value="MULTIDRUG-RESISTANCE LIKE PROTEIN 1, ISOFORM I"/>
    <property type="match status" value="1"/>
</dbReference>
<keyword evidence="6" id="KW-0067">ATP-binding</keyword>
<dbReference type="PROSITE" id="PS50893">
    <property type="entry name" value="ABC_TRANSPORTER_2"/>
    <property type="match status" value="1"/>
</dbReference>
<name>A0A8S9VGD5_PHYIN</name>
<dbReference type="InterPro" id="IPR003593">
    <property type="entry name" value="AAA+_ATPase"/>
</dbReference>
<dbReference type="GO" id="GO:0005774">
    <property type="term" value="C:vacuolar membrane"/>
    <property type="evidence" value="ECO:0007669"/>
    <property type="project" value="UniProtKB-SubCell"/>
</dbReference>
<dbReference type="GO" id="GO:0016887">
    <property type="term" value="F:ATP hydrolysis activity"/>
    <property type="evidence" value="ECO:0007669"/>
    <property type="project" value="InterPro"/>
</dbReference>
<keyword evidence="7" id="KW-1133">Transmembrane helix</keyword>
<evidence type="ECO:0000256" key="7">
    <source>
        <dbReference type="ARBA" id="ARBA00022989"/>
    </source>
</evidence>
<gene>
    <name evidence="11" type="ORF">GN958_ATG00226</name>
</gene>
<dbReference type="InterPro" id="IPR050173">
    <property type="entry name" value="ABC_transporter_C-like"/>
</dbReference>
<evidence type="ECO:0000256" key="1">
    <source>
        <dbReference type="ARBA" id="ARBA00004128"/>
    </source>
</evidence>
<dbReference type="InterPro" id="IPR027417">
    <property type="entry name" value="P-loop_NTPase"/>
</dbReference>
<feature type="domain" description="ABC transporter" evidence="10">
    <location>
        <begin position="1"/>
        <end position="194"/>
    </location>
</feature>
<dbReference type="CDD" id="cd03250">
    <property type="entry name" value="ABCC_MRP_domain1"/>
    <property type="match status" value="1"/>
</dbReference>
<dbReference type="AlphaFoldDB" id="A0A8S9VGD5"/>
<evidence type="ECO:0000256" key="5">
    <source>
        <dbReference type="ARBA" id="ARBA00022741"/>
    </source>
</evidence>
<keyword evidence="8" id="KW-0472">Membrane</keyword>
<evidence type="ECO:0000256" key="8">
    <source>
        <dbReference type="ARBA" id="ARBA00023136"/>
    </source>
</evidence>
<feature type="region of interest" description="Disordered" evidence="9">
    <location>
        <begin position="213"/>
        <end position="236"/>
    </location>
</feature>
<accession>A0A8S9VGD5</accession>
<evidence type="ECO:0000256" key="6">
    <source>
        <dbReference type="ARBA" id="ARBA00022840"/>
    </source>
</evidence>
<dbReference type="FunFam" id="3.40.50.300:FF:000997">
    <property type="entry name" value="Multidrug resistance-associated protein 1"/>
    <property type="match status" value="1"/>
</dbReference>
<organism evidence="11 12">
    <name type="scientific">Phytophthora infestans</name>
    <name type="common">Potato late blight agent</name>
    <name type="synonym">Botrytis infestans</name>
    <dbReference type="NCBI Taxonomy" id="4787"/>
    <lineage>
        <taxon>Eukaryota</taxon>
        <taxon>Sar</taxon>
        <taxon>Stramenopiles</taxon>
        <taxon>Oomycota</taxon>
        <taxon>Peronosporomycetes</taxon>
        <taxon>Peronosporales</taxon>
        <taxon>Peronosporaceae</taxon>
        <taxon>Phytophthora</taxon>
    </lineage>
</organism>
<comment type="caution">
    <text evidence="11">The sequence shown here is derived from an EMBL/GenBank/DDBJ whole genome shotgun (WGS) entry which is preliminary data.</text>
</comment>
<reference evidence="11" key="1">
    <citation type="submission" date="2020-03" db="EMBL/GenBank/DDBJ databases">
        <title>Hybrid Assembly of Korean Phytophthora infestans isolates.</title>
        <authorList>
            <person name="Prokchorchik M."/>
            <person name="Lee Y."/>
            <person name="Seo J."/>
            <person name="Cho J.-H."/>
            <person name="Park Y.-E."/>
            <person name="Jang D.-C."/>
            <person name="Im J.-S."/>
            <person name="Choi J.-G."/>
            <person name="Park H.-J."/>
            <person name="Lee G.-B."/>
            <person name="Lee Y.-G."/>
            <person name="Hong S.-Y."/>
            <person name="Cho K."/>
            <person name="Sohn K.H."/>
        </authorList>
    </citation>
    <scope>NUCLEOTIDE SEQUENCE</scope>
    <source>
        <strain evidence="11">KR_2_A2</strain>
    </source>
</reference>
<dbReference type="GO" id="GO:0005524">
    <property type="term" value="F:ATP binding"/>
    <property type="evidence" value="ECO:0007669"/>
    <property type="project" value="UniProtKB-KW"/>
</dbReference>
<dbReference type="Pfam" id="PF00005">
    <property type="entry name" value="ABC_tran"/>
    <property type="match status" value="1"/>
</dbReference>
<evidence type="ECO:0000313" key="11">
    <source>
        <dbReference type="EMBL" id="KAF4150564.1"/>
    </source>
</evidence>
<evidence type="ECO:0000256" key="4">
    <source>
        <dbReference type="ARBA" id="ARBA00022737"/>
    </source>
</evidence>
<keyword evidence="3" id="KW-0812">Transmembrane</keyword>
<evidence type="ECO:0000313" key="12">
    <source>
        <dbReference type="Proteomes" id="UP000704712"/>
    </source>
</evidence>
<dbReference type="PANTHER" id="PTHR24223">
    <property type="entry name" value="ATP-BINDING CASSETTE SUB-FAMILY C"/>
    <property type="match status" value="1"/>
</dbReference>
<sequence>MVVGRVAAGKSSLVNAILGEMPRISGVLEVEGRVACVSQDTWIRNATLRDNILFEQEYDSERYAQVLEASQLSMDLSALPNVDATEIGERGINLSGGQKAQVAIARAMYRAGTDVLILDDPLSAVDPHVAHAIFNKCIVGMARDQTRLLVLNSHYDLLPKADHVVVMRDGVVAYQGPYHDVLVQFPQLTMDLVSISVDSNNKELASAPECIETLSPSEDKPVESNPQNQLWLRDRA</sequence>
<comment type="subcellular location">
    <subcellularLocation>
        <location evidence="1">Vacuole membrane</location>
        <topology evidence="1">Multi-pass membrane protein</topology>
    </subcellularLocation>
</comment>
<keyword evidence="5" id="KW-0547">Nucleotide-binding</keyword>
<dbReference type="SUPFAM" id="SSF52540">
    <property type="entry name" value="P-loop containing nucleoside triphosphate hydrolases"/>
    <property type="match status" value="1"/>
</dbReference>
<proteinExistence type="predicted"/>
<keyword evidence="4" id="KW-0677">Repeat</keyword>
<dbReference type="SMART" id="SM00382">
    <property type="entry name" value="AAA"/>
    <property type="match status" value="1"/>
</dbReference>
<dbReference type="Proteomes" id="UP000704712">
    <property type="component" value="Unassembled WGS sequence"/>
</dbReference>
<evidence type="ECO:0000256" key="3">
    <source>
        <dbReference type="ARBA" id="ARBA00022692"/>
    </source>
</evidence>
<evidence type="ECO:0000256" key="9">
    <source>
        <dbReference type="SAM" id="MobiDB-lite"/>
    </source>
</evidence>
<dbReference type="GO" id="GO:0042626">
    <property type="term" value="F:ATPase-coupled transmembrane transporter activity"/>
    <property type="evidence" value="ECO:0007669"/>
    <property type="project" value="TreeGrafter"/>
</dbReference>
<dbReference type="Gene3D" id="3.40.50.300">
    <property type="entry name" value="P-loop containing nucleotide triphosphate hydrolases"/>
    <property type="match status" value="1"/>
</dbReference>
<dbReference type="InterPro" id="IPR003439">
    <property type="entry name" value="ABC_transporter-like_ATP-bd"/>
</dbReference>
<keyword evidence="2" id="KW-0813">Transport</keyword>